<dbReference type="RefSeq" id="WP_154456928.1">
    <property type="nucleotide sequence ID" value="NZ_VUMV01000001.1"/>
</dbReference>
<dbReference type="InterPro" id="IPR054612">
    <property type="entry name" value="Phage_capsid-like_C"/>
</dbReference>
<dbReference type="Gene3D" id="3.30.2320.10">
    <property type="entry name" value="hypothetical protein PF0899 domain"/>
    <property type="match status" value="1"/>
</dbReference>
<dbReference type="SUPFAM" id="SSF56563">
    <property type="entry name" value="Major capsid protein gp5"/>
    <property type="match status" value="1"/>
</dbReference>
<evidence type="ECO:0000313" key="4">
    <source>
        <dbReference type="EMBL" id="MST81132.1"/>
    </source>
</evidence>
<reference evidence="4 5" key="1">
    <citation type="submission" date="2019-08" db="EMBL/GenBank/DDBJ databases">
        <title>In-depth cultivation of the pig gut microbiome towards novel bacterial diversity and tailored functional studies.</title>
        <authorList>
            <person name="Wylensek D."/>
            <person name="Hitch T.C.A."/>
            <person name="Clavel T."/>
        </authorList>
    </citation>
    <scope>NUCLEOTIDE SEQUENCE [LARGE SCALE GENOMIC DNA]</scope>
    <source>
        <strain evidence="4 5">Oil+RF-744-WCA-WT-13</strain>
    </source>
</reference>
<evidence type="ECO:0000256" key="2">
    <source>
        <dbReference type="SAM" id="Coils"/>
    </source>
</evidence>
<evidence type="ECO:0000313" key="5">
    <source>
        <dbReference type="Proteomes" id="UP000466864"/>
    </source>
</evidence>
<evidence type="ECO:0000256" key="1">
    <source>
        <dbReference type="ARBA" id="ARBA00004328"/>
    </source>
</evidence>
<name>A0A7X2P6I7_9FIRM</name>
<dbReference type="Pfam" id="PF05065">
    <property type="entry name" value="Phage_capsid"/>
    <property type="match status" value="1"/>
</dbReference>
<gene>
    <name evidence="4" type="ORF">FYJ60_02125</name>
</gene>
<keyword evidence="2" id="KW-0175">Coiled coil</keyword>
<dbReference type="Proteomes" id="UP000466864">
    <property type="component" value="Unassembled WGS sequence"/>
</dbReference>
<dbReference type="Gene3D" id="3.30.2400.10">
    <property type="entry name" value="Major capsid protein gp5"/>
    <property type="match status" value="1"/>
</dbReference>
<comment type="subcellular location">
    <subcellularLocation>
        <location evidence="1">Virion</location>
    </subcellularLocation>
</comment>
<organism evidence="4 5">
    <name type="scientific">Bilifractor porci</name>
    <dbReference type="NCBI Taxonomy" id="2606636"/>
    <lineage>
        <taxon>Bacteria</taxon>
        <taxon>Bacillati</taxon>
        <taxon>Bacillota</taxon>
        <taxon>Clostridia</taxon>
        <taxon>Lachnospirales</taxon>
        <taxon>Lachnospiraceae</taxon>
        <taxon>Bilifractor</taxon>
    </lineage>
</organism>
<feature type="domain" description="Phage capsid-like C-terminal" evidence="3">
    <location>
        <begin position="98"/>
        <end position="371"/>
    </location>
</feature>
<comment type="caution">
    <text evidence="4">The sequence shown here is derived from an EMBL/GenBank/DDBJ whole genome shotgun (WGS) entry which is preliminary data.</text>
</comment>
<feature type="coiled-coil region" evidence="2">
    <location>
        <begin position="3"/>
        <end position="52"/>
    </location>
</feature>
<dbReference type="NCBIfam" id="TIGR01554">
    <property type="entry name" value="major_cap_HK97"/>
    <property type="match status" value="1"/>
</dbReference>
<dbReference type="AlphaFoldDB" id="A0A7X2P6I7"/>
<keyword evidence="5" id="KW-1185">Reference proteome</keyword>
<protein>
    <submittedName>
        <fullName evidence="4">Phage major capsid protein</fullName>
    </submittedName>
</protein>
<dbReference type="InterPro" id="IPR024455">
    <property type="entry name" value="Phage_capsid"/>
</dbReference>
<proteinExistence type="predicted"/>
<accession>A0A7X2P6I7</accession>
<dbReference type="EMBL" id="VUMV01000001">
    <property type="protein sequence ID" value="MST81132.1"/>
    <property type="molecule type" value="Genomic_DNA"/>
</dbReference>
<evidence type="ECO:0000259" key="3">
    <source>
        <dbReference type="Pfam" id="PF05065"/>
    </source>
</evidence>
<sequence>MNKKKLLEMLNSINEQKKKVKSLVDAGKLEEAKAEKEELVKMQETFDILKDMDEDPIVNHATPVPGANTQGKDPVKDFADAARHGFRNYNNEGTGADGGYTVPQDIQTQVNTLREASFSLASLVSKEIVTTSSGRRTYKTRAQHTGFVKVGEGGKIGKKDGPQFGVVNYTIDKYAGYLPVTNELLADSDQAITSMLTQWLADEDLATRNSLILAEIAKAAEVDLKNLDGIKKAVNVTLGSKFAGLIKIVTNDDGLQYLDTLKDSSGKYLLSANANAADPIKNVLAVGTGNIPVVVIPNEVLASTAADTAKKIPFKIGSLTDYVRIFDRQQMSIAVSNEAAVTDFNAFEQDMTLFRAIDRLDCEVLDDKAIVNGYISVTGE</sequence>